<dbReference type="Proteomes" id="UP000243063">
    <property type="component" value="Chromosome I"/>
</dbReference>
<dbReference type="InterPro" id="IPR036390">
    <property type="entry name" value="WH_DNA-bd_sf"/>
</dbReference>
<dbReference type="Pfam" id="PF03466">
    <property type="entry name" value="LysR_substrate"/>
    <property type="match status" value="1"/>
</dbReference>
<dbReference type="STRING" id="1245526.SAMN05216580_0550"/>
<dbReference type="Gene3D" id="3.40.190.10">
    <property type="entry name" value="Periplasmic binding protein-like II"/>
    <property type="match status" value="2"/>
</dbReference>
<dbReference type="SUPFAM" id="SSF53850">
    <property type="entry name" value="Periplasmic binding protein-like II"/>
    <property type="match status" value="1"/>
</dbReference>
<keyword evidence="2" id="KW-0805">Transcription regulation</keyword>
<evidence type="ECO:0000313" key="7">
    <source>
        <dbReference type="EMBL" id="SDT93640.1"/>
    </source>
</evidence>
<dbReference type="PROSITE" id="PS50931">
    <property type="entry name" value="HTH_LYSR"/>
    <property type="match status" value="1"/>
</dbReference>
<dbReference type="InterPro" id="IPR036388">
    <property type="entry name" value="WH-like_DNA-bd_sf"/>
</dbReference>
<dbReference type="Pfam" id="PF00126">
    <property type="entry name" value="HTH_1"/>
    <property type="match status" value="1"/>
</dbReference>
<gene>
    <name evidence="7" type="ORF">SAMN05216580_0550</name>
</gene>
<evidence type="ECO:0000256" key="4">
    <source>
        <dbReference type="ARBA" id="ARBA00023163"/>
    </source>
</evidence>
<feature type="compositionally biased region" description="Low complexity" evidence="5">
    <location>
        <begin position="304"/>
        <end position="323"/>
    </location>
</feature>
<dbReference type="InterPro" id="IPR000847">
    <property type="entry name" value="LysR_HTH_N"/>
</dbReference>
<dbReference type="GO" id="GO:0003700">
    <property type="term" value="F:DNA-binding transcription factor activity"/>
    <property type="evidence" value="ECO:0007669"/>
    <property type="project" value="InterPro"/>
</dbReference>
<dbReference type="InterPro" id="IPR005119">
    <property type="entry name" value="LysR_subst-bd"/>
</dbReference>
<keyword evidence="8" id="KW-1185">Reference proteome</keyword>
<evidence type="ECO:0000256" key="2">
    <source>
        <dbReference type="ARBA" id="ARBA00023015"/>
    </source>
</evidence>
<evidence type="ECO:0000256" key="3">
    <source>
        <dbReference type="ARBA" id="ARBA00023125"/>
    </source>
</evidence>
<comment type="similarity">
    <text evidence="1">Belongs to the LysR transcriptional regulatory family.</text>
</comment>
<dbReference type="GO" id="GO:0006351">
    <property type="term" value="P:DNA-templated transcription"/>
    <property type="evidence" value="ECO:0007669"/>
    <property type="project" value="TreeGrafter"/>
</dbReference>
<dbReference type="SUPFAM" id="SSF46785">
    <property type="entry name" value="Winged helix' DNA-binding domain"/>
    <property type="match status" value="1"/>
</dbReference>
<evidence type="ECO:0000256" key="5">
    <source>
        <dbReference type="SAM" id="MobiDB-lite"/>
    </source>
</evidence>
<dbReference type="Gene3D" id="1.10.10.10">
    <property type="entry name" value="Winged helix-like DNA-binding domain superfamily/Winged helix DNA-binding domain"/>
    <property type="match status" value="1"/>
</dbReference>
<feature type="domain" description="HTH lysR-type" evidence="6">
    <location>
        <begin position="1"/>
        <end position="60"/>
    </location>
</feature>
<dbReference type="EMBL" id="LT629780">
    <property type="protein sequence ID" value="SDT93640.1"/>
    <property type="molecule type" value="Genomic_DNA"/>
</dbReference>
<keyword evidence="4" id="KW-0804">Transcription</keyword>
<organism evidence="7 8">
    <name type="scientific">Geopseudomonas guangdongensis</name>
    <dbReference type="NCBI Taxonomy" id="1245526"/>
    <lineage>
        <taxon>Bacteria</taxon>
        <taxon>Pseudomonadati</taxon>
        <taxon>Pseudomonadota</taxon>
        <taxon>Gammaproteobacteria</taxon>
        <taxon>Pseudomonadales</taxon>
        <taxon>Pseudomonadaceae</taxon>
        <taxon>Geopseudomonas</taxon>
    </lineage>
</organism>
<dbReference type="FunFam" id="1.10.10.10:FF:000001">
    <property type="entry name" value="LysR family transcriptional regulator"/>
    <property type="match status" value="1"/>
</dbReference>
<proteinExistence type="inferred from homology"/>
<keyword evidence="3" id="KW-0238">DNA-binding</keyword>
<evidence type="ECO:0000256" key="1">
    <source>
        <dbReference type="ARBA" id="ARBA00009437"/>
    </source>
</evidence>
<dbReference type="InterPro" id="IPR058163">
    <property type="entry name" value="LysR-type_TF_proteobact-type"/>
</dbReference>
<accession>A0A1H2EEX5</accession>
<reference evidence="8" key="1">
    <citation type="submission" date="2016-10" db="EMBL/GenBank/DDBJ databases">
        <authorList>
            <person name="Varghese N."/>
            <person name="Submissions S."/>
        </authorList>
    </citation>
    <scope>NUCLEOTIDE SEQUENCE [LARGE SCALE GENOMIC DNA]</scope>
    <source>
        <strain evidence="8">CCTCC 2012022</strain>
    </source>
</reference>
<evidence type="ECO:0000259" key="6">
    <source>
        <dbReference type="PROSITE" id="PS50931"/>
    </source>
</evidence>
<evidence type="ECO:0000313" key="8">
    <source>
        <dbReference type="Proteomes" id="UP000243063"/>
    </source>
</evidence>
<name>A0A1H2EEX5_9GAMM</name>
<sequence length="323" mass="35435">MKTSLEEMLAFVSVVDCGSISAAAEQLHLTAAGVSRSLSRLEEKLAVTLLRRTTRRMELTEEGAVFLGQARRILTSVEEAEEQMAIRRQVPAGRLRVNTAAPFMLHVIVPLIADFRERYPQIELELNSDDRFIDLLERRTDLAIRIGALTDSSLHARLLCHSRRRVLASPDYLKHHGVPQSVEALTGHSLIGFSEPESLNEWPLRHAQGEFWKITPTLRASSGDTHRALVLAGQGLACLSDFMTAADLACGDLVEVLPDQRVEVLQPINAVYYRNTALASRITCFLDFLSERMKGDKLNPGPEPAAAAPRATAPPAAGRGSAG</sequence>
<feature type="region of interest" description="Disordered" evidence="5">
    <location>
        <begin position="297"/>
        <end position="323"/>
    </location>
</feature>
<protein>
    <submittedName>
        <fullName evidence="7">Transcriptional regulator, LysR family</fullName>
    </submittedName>
</protein>
<dbReference type="OrthoDB" id="9786526at2"/>
<dbReference type="GO" id="GO:0043565">
    <property type="term" value="F:sequence-specific DNA binding"/>
    <property type="evidence" value="ECO:0007669"/>
    <property type="project" value="TreeGrafter"/>
</dbReference>
<dbReference type="PANTHER" id="PTHR30537">
    <property type="entry name" value="HTH-TYPE TRANSCRIPTIONAL REGULATOR"/>
    <property type="match status" value="1"/>
</dbReference>
<dbReference type="PANTHER" id="PTHR30537:SF20">
    <property type="entry name" value="TRANSCRIPTIONAL REGULATORY PROTEIN"/>
    <property type="match status" value="1"/>
</dbReference>
<dbReference type="AlphaFoldDB" id="A0A1H2EEX5"/>